<gene>
    <name evidence="1" type="ORF">F511_32599</name>
</gene>
<reference evidence="1 2" key="1">
    <citation type="journal article" date="2015" name="Proc. Natl. Acad. Sci. U.S.A.">
        <title>The resurrection genome of Boea hygrometrica: A blueprint for survival of dehydration.</title>
        <authorList>
            <person name="Xiao L."/>
            <person name="Yang G."/>
            <person name="Zhang L."/>
            <person name="Yang X."/>
            <person name="Zhao S."/>
            <person name="Ji Z."/>
            <person name="Zhou Q."/>
            <person name="Hu M."/>
            <person name="Wang Y."/>
            <person name="Chen M."/>
            <person name="Xu Y."/>
            <person name="Jin H."/>
            <person name="Xiao X."/>
            <person name="Hu G."/>
            <person name="Bao F."/>
            <person name="Hu Y."/>
            <person name="Wan P."/>
            <person name="Li L."/>
            <person name="Deng X."/>
            <person name="Kuang T."/>
            <person name="Xiang C."/>
            <person name="Zhu J.K."/>
            <person name="Oliver M.J."/>
            <person name="He Y."/>
        </authorList>
    </citation>
    <scope>NUCLEOTIDE SEQUENCE [LARGE SCALE GENOMIC DNA]</scope>
    <source>
        <strain evidence="2">cv. XS01</strain>
    </source>
</reference>
<sequence length="450" mass="50639">MAIESLATLDLPMVVDSIGIFELKGPYCMLTMTEWFLQASTIDSSLKLSASAPAHTWAMANSLVELVRARHLVASEDWDPDLPLRQQWCQSIGLDLSIHCICHNCMKSRFQKTIITPSKPPCALRVGAARSYHPTHEPAARAHFGRHITWAGACIARARFGRRCVPIAHVAHARPDRRWTCWPLHVRARWHEAACTRHPSCVCWPHSRQPPKLLYTIEKSPPKEAPADVSPEELTTLNKWWDDELKSRCYMMASMFNEMQRRFEKTVYAADIHLHLKELYGENSRCETCVFVISWKDISCRGRDICSGFASSMSNRVSCWYFRSCVLVGSSSNADVDFRRWCFSCDGQQRALRDSEATTFCEQEPAIGFDARASGNTALSSPYWDLLAPMRRVVNYHSSWVGQRCSPYWGLTPMSLWGLVCFVCLCLISGIPGFTAAHGFNPAGGVPGGS</sequence>
<dbReference type="EMBL" id="KQ991088">
    <property type="protein sequence ID" value="KZV52376.1"/>
    <property type="molecule type" value="Genomic_DNA"/>
</dbReference>
<evidence type="ECO:0000313" key="2">
    <source>
        <dbReference type="Proteomes" id="UP000250235"/>
    </source>
</evidence>
<protein>
    <submittedName>
        <fullName evidence="1">Uncharacterized protein</fullName>
    </submittedName>
</protein>
<organism evidence="1 2">
    <name type="scientific">Dorcoceras hygrometricum</name>
    <dbReference type="NCBI Taxonomy" id="472368"/>
    <lineage>
        <taxon>Eukaryota</taxon>
        <taxon>Viridiplantae</taxon>
        <taxon>Streptophyta</taxon>
        <taxon>Embryophyta</taxon>
        <taxon>Tracheophyta</taxon>
        <taxon>Spermatophyta</taxon>
        <taxon>Magnoliopsida</taxon>
        <taxon>eudicotyledons</taxon>
        <taxon>Gunneridae</taxon>
        <taxon>Pentapetalae</taxon>
        <taxon>asterids</taxon>
        <taxon>lamiids</taxon>
        <taxon>Lamiales</taxon>
        <taxon>Gesneriaceae</taxon>
        <taxon>Didymocarpoideae</taxon>
        <taxon>Trichosporeae</taxon>
        <taxon>Loxocarpinae</taxon>
        <taxon>Dorcoceras</taxon>
    </lineage>
</organism>
<evidence type="ECO:0000313" key="1">
    <source>
        <dbReference type="EMBL" id="KZV52376.1"/>
    </source>
</evidence>
<accession>A0A2Z7D5I1</accession>
<name>A0A2Z7D5I1_9LAMI</name>
<dbReference type="AlphaFoldDB" id="A0A2Z7D5I1"/>
<dbReference type="Proteomes" id="UP000250235">
    <property type="component" value="Unassembled WGS sequence"/>
</dbReference>
<proteinExistence type="predicted"/>
<keyword evidence="2" id="KW-1185">Reference proteome</keyword>